<name>A0ABS5G2C7_9BRAD</name>
<dbReference type="InterPro" id="IPR016181">
    <property type="entry name" value="Acyl_CoA_acyltransferase"/>
</dbReference>
<evidence type="ECO:0000313" key="2">
    <source>
        <dbReference type="EMBL" id="MBR1135463.1"/>
    </source>
</evidence>
<evidence type="ECO:0000313" key="3">
    <source>
        <dbReference type="Proteomes" id="UP001314635"/>
    </source>
</evidence>
<organism evidence="2 3">
    <name type="scientific">Bradyrhizobium denitrificans</name>
    <dbReference type="NCBI Taxonomy" id="2734912"/>
    <lineage>
        <taxon>Bacteria</taxon>
        <taxon>Pseudomonadati</taxon>
        <taxon>Pseudomonadota</taxon>
        <taxon>Alphaproteobacteria</taxon>
        <taxon>Hyphomicrobiales</taxon>
        <taxon>Nitrobacteraceae</taxon>
        <taxon>Bradyrhizobium</taxon>
    </lineage>
</organism>
<keyword evidence="3" id="KW-1185">Reference proteome</keyword>
<comment type="caution">
    <text evidence="2">The sequence shown here is derived from an EMBL/GenBank/DDBJ whole genome shotgun (WGS) entry which is preliminary data.</text>
</comment>
<protein>
    <submittedName>
        <fullName evidence="2">GNAT family N-acetyltransferase</fullName>
    </submittedName>
</protein>
<dbReference type="SUPFAM" id="SSF55729">
    <property type="entry name" value="Acyl-CoA N-acyltransferases (Nat)"/>
    <property type="match status" value="1"/>
</dbReference>
<feature type="domain" description="N-acetyltransferase" evidence="1">
    <location>
        <begin position="2"/>
        <end position="163"/>
    </location>
</feature>
<gene>
    <name evidence="2" type="ORF">JQ619_06780</name>
</gene>
<dbReference type="EMBL" id="JAFCLK010000005">
    <property type="protein sequence ID" value="MBR1135463.1"/>
    <property type="molecule type" value="Genomic_DNA"/>
</dbReference>
<dbReference type="RefSeq" id="WP_012041139.1">
    <property type="nucleotide sequence ID" value="NZ_JABFDP010000001.1"/>
</dbReference>
<dbReference type="InterPro" id="IPR000182">
    <property type="entry name" value="GNAT_dom"/>
</dbReference>
<accession>A0ABS5G2C7</accession>
<dbReference type="Gene3D" id="3.40.630.30">
    <property type="match status" value="1"/>
</dbReference>
<sequence>MVEIVPITAAYIESFHRTLDFVARERRYLSFVQAPPLDSTRAFILNNIQEGYPQFVALSAGDVVGWCDVTPKSGPIDARVGVLGMGLLPQFRRQGNGTRLMAATLEAARRVGFSRVELNVYRSNTDAIRLYQKAGFVLKAVQPREARDDGFDKTLLVMALALDTGR</sequence>
<proteinExistence type="predicted"/>
<dbReference type="CDD" id="cd04301">
    <property type="entry name" value="NAT_SF"/>
    <property type="match status" value="1"/>
</dbReference>
<reference evidence="3" key="1">
    <citation type="journal article" date="2021" name="ISME J.">
        <title>Evolutionary origin and ecological implication of a unique nif island in free-living Bradyrhizobium lineages.</title>
        <authorList>
            <person name="Tao J."/>
        </authorList>
    </citation>
    <scope>NUCLEOTIDE SEQUENCE [LARGE SCALE GENOMIC DNA]</scope>
    <source>
        <strain evidence="3">SZCCT0094</strain>
    </source>
</reference>
<dbReference type="PANTHER" id="PTHR43072">
    <property type="entry name" value="N-ACETYLTRANSFERASE"/>
    <property type="match status" value="1"/>
</dbReference>
<dbReference type="Proteomes" id="UP001314635">
    <property type="component" value="Unassembled WGS sequence"/>
</dbReference>
<evidence type="ECO:0000259" key="1">
    <source>
        <dbReference type="PROSITE" id="PS51186"/>
    </source>
</evidence>
<dbReference type="PROSITE" id="PS51186">
    <property type="entry name" value="GNAT"/>
    <property type="match status" value="1"/>
</dbReference>
<dbReference type="Pfam" id="PF00583">
    <property type="entry name" value="Acetyltransf_1"/>
    <property type="match status" value="1"/>
</dbReference>